<dbReference type="PRINTS" id="PR00508">
    <property type="entry name" value="S21N4MTFRASE"/>
</dbReference>
<comment type="similarity">
    <text evidence="1">Belongs to the N(4)/N(6)-methyltransferase family. N(4) subfamily.</text>
</comment>
<evidence type="ECO:0000256" key="1">
    <source>
        <dbReference type="ARBA" id="ARBA00010203"/>
    </source>
</evidence>
<evidence type="ECO:0000256" key="9">
    <source>
        <dbReference type="SAM" id="MobiDB-lite"/>
    </source>
</evidence>
<name>A0A103R5S9_9BURK</name>
<evidence type="ECO:0000256" key="8">
    <source>
        <dbReference type="RuleBase" id="RU362026"/>
    </source>
</evidence>
<evidence type="ECO:0000256" key="6">
    <source>
        <dbReference type="ARBA" id="ARBA00023125"/>
    </source>
</evidence>
<dbReference type="Proteomes" id="UP000064029">
    <property type="component" value="Unassembled WGS sequence"/>
</dbReference>
<dbReference type="InterPro" id="IPR001091">
    <property type="entry name" value="RM_Methyltransferase"/>
</dbReference>
<feature type="domain" description="DNA methylase N-4/N-6" evidence="10">
    <location>
        <begin position="29"/>
        <end position="334"/>
    </location>
</feature>
<evidence type="ECO:0000313" key="12">
    <source>
        <dbReference type="Proteomes" id="UP000064029"/>
    </source>
</evidence>
<evidence type="ECO:0000256" key="5">
    <source>
        <dbReference type="ARBA" id="ARBA00022747"/>
    </source>
</evidence>
<evidence type="ECO:0000313" key="11">
    <source>
        <dbReference type="EMBL" id="KVG61664.1"/>
    </source>
</evidence>
<dbReference type="InterPro" id="IPR029063">
    <property type="entry name" value="SAM-dependent_MTases_sf"/>
</dbReference>
<dbReference type="SUPFAM" id="SSF53335">
    <property type="entry name" value="S-adenosyl-L-methionine-dependent methyltransferases"/>
    <property type="match status" value="1"/>
</dbReference>
<evidence type="ECO:0000256" key="2">
    <source>
        <dbReference type="ARBA" id="ARBA00022603"/>
    </source>
</evidence>
<keyword evidence="2 11" id="KW-0489">Methyltransferase</keyword>
<dbReference type="PROSITE" id="PS00093">
    <property type="entry name" value="N4_MTASE"/>
    <property type="match status" value="1"/>
</dbReference>
<keyword evidence="4" id="KW-0949">S-adenosyl-L-methionine</keyword>
<dbReference type="OrthoDB" id="9816288at2"/>
<evidence type="ECO:0000256" key="3">
    <source>
        <dbReference type="ARBA" id="ARBA00022679"/>
    </source>
</evidence>
<protein>
    <recommendedName>
        <fullName evidence="8">Methyltransferase</fullName>
        <ecNumber evidence="8">2.1.1.-</ecNumber>
    </recommendedName>
</protein>
<dbReference type="GO" id="GO:0032259">
    <property type="term" value="P:methylation"/>
    <property type="evidence" value="ECO:0007669"/>
    <property type="project" value="UniProtKB-KW"/>
</dbReference>
<reference evidence="11 12" key="1">
    <citation type="submission" date="2015-11" db="EMBL/GenBank/DDBJ databases">
        <title>Expanding the genomic diversity of Burkholderia species for the development of highly accurate diagnostics.</title>
        <authorList>
            <person name="Sahl J."/>
            <person name="Keim P."/>
            <person name="Wagner D."/>
        </authorList>
    </citation>
    <scope>NUCLEOTIDE SEQUENCE [LARGE SCALE GENOMIC DNA]</scope>
    <source>
        <strain evidence="11 12">MSMB2036</strain>
    </source>
</reference>
<keyword evidence="3 11" id="KW-0808">Transferase</keyword>
<evidence type="ECO:0000259" key="10">
    <source>
        <dbReference type="Pfam" id="PF01555"/>
    </source>
</evidence>
<dbReference type="InterPro" id="IPR017985">
    <property type="entry name" value="MeTrfase_CN4_CS"/>
</dbReference>
<dbReference type="EMBL" id="LOXM01000185">
    <property type="protein sequence ID" value="KVG61664.1"/>
    <property type="molecule type" value="Genomic_DNA"/>
</dbReference>
<feature type="region of interest" description="Disordered" evidence="9">
    <location>
        <begin position="235"/>
        <end position="258"/>
    </location>
</feature>
<dbReference type="GO" id="GO:0003677">
    <property type="term" value="F:DNA binding"/>
    <property type="evidence" value="ECO:0007669"/>
    <property type="project" value="UniProtKB-KW"/>
</dbReference>
<keyword evidence="5" id="KW-0680">Restriction system</keyword>
<dbReference type="Gene3D" id="3.40.50.150">
    <property type="entry name" value="Vaccinia Virus protein VP39"/>
    <property type="match status" value="1"/>
</dbReference>
<dbReference type="GO" id="GO:0009307">
    <property type="term" value="P:DNA restriction-modification system"/>
    <property type="evidence" value="ECO:0007669"/>
    <property type="project" value="UniProtKB-KW"/>
</dbReference>
<keyword evidence="6" id="KW-0238">DNA-binding</keyword>
<dbReference type="GO" id="GO:0008170">
    <property type="term" value="F:N-methyltransferase activity"/>
    <property type="evidence" value="ECO:0007669"/>
    <property type="project" value="InterPro"/>
</dbReference>
<dbReference type="GO" id="GO:0015667">
    <property type="term" value="F:site-specific DNA-methyltransferase (cytosine-N4-specific) activity"/>
    <property type="evidence" value="ECO:0007669"/>
    <property type="project" value="UniProtKB-EC"/>
</dbReference>
<comment type="catalytic activity">
    <reaction evidence="7">
        <text>a 2'-deoxycytidine in DNA + S-adenosyl-L-methionine = an N(4)-methyl-2'-deoxycytidine in DNA + S-adenosyl-L-homocysteine + H(+)</text>
        <dbReference type="Rhea" id="RHEA:16857"/>
        <dbReference type="Rhea" id="RHEA-COMP:11369"/>
        <dbReference type="Rhea" id="RHEA-COMP:13674"/>
        <dbReference type="ChEBI" id="CHEBI:15378"/>
        <dbReference type="ChEBI" id="CHEBI:57856"/>
        <dbReference type="ChEBI" id="CHEBI:59789"/>
        <dbReference type="ChEBI" id="CHEBI:85452"/>
        <dbReference type="ChEBI" id="CHEBI:137933"/>
        <dbReference type="EC" id="2.1.1.113"/>
    </reaction>
</comment>
<feature type="compositionally biased region" description="Basic and acidic residues" evidence="9">
    <location>
        <begin position="249"/>
        <end position="258"/>
    </location>
</feature>
<gene>
    <name evidence="11" type="ORF">WJ33_31320</name>
</gene>
<organism evidence="11 12">
    <name type="scientific">Burkholderia ubonensis</name>
    <dbReference type="NCBI Taxonomy" id="101571"/>
    <lineage>
        <taxon>Bacteria</taxon>
        <taxon>Pseudomonadati</taxon>
        <taxon>Pseudomonadota</taxon>
        <taxon>Betaproteobacteria</taxon>
        <taxon>Burkholderiales</taxon>
        <taxon>Burkholderiaceae</taxon>
        <taxon>Burkholderia</taxon>
        <taxon>Burkholderia cepacia complex</taxon>
    </lineage>
</organism>
<dbReference type="InterPro" id="IPR002941">
    <property type="entry name" value="DNA_methylase_N4/N6"/>
</dbReference>
<dbReference type="AlphaFoldDB" id="A0A103R5S9"/>
<accession>A0A103R5S9</accession>
<comment type="caution">
    <text evidence="11">The sequence shown here is derived from an EMBL/GenBank/DDBJ whole genome shotgun (WGS) entry which is preliminary data.</text>
</comment>
<sequence>MRDWIDHSHFGDCRELMRVMIADGVKVPTIVTSPPYWGLRSYLPDNHPDKRREIGQESSLAEWLAVMVDVFDLCRELLADDGTAWVNMGDAYASAGGASGGRPPVAGTMVFRDTSRVGTVPIGLKPKDLMGQPWRLAFALQDAGWYLRQDIIWHKPNPMPESVRDRCTKAHEYLFLLTKSERYYFDSDAMREPRSSDEDAATFRGACYVGRETDNANLGRRKVVGNRRVKVPGGWDTREGAHGSFHHGGRGEAEYRADTGDGRRMRRSVWTIATQPFAAAHFATFPEALVEPCVLAGSRPGDVVFDPFFGSGTTGQVAQRLGRHFVGFELNPDYECLQRDRLRQPALALV</sequence>
<dbReference type="Pfam" id="PF01555">
    <property type="entry name" value="N6_N4_Mtase"/>
    <property type="match status" value="1"/>
</dbReference>
<dbReference type="EC" id="2.1.1.-" evidence="8"/>
<evidence type="ECO:0000256" key="4">
    <source>
        <dbReference type="ARBA" id="ARBA00022691"/>
    </source>
</evidence>
<evidence type="ECO:0000256" key="7">
    <source>
        <dbReference type="ARBA" id="ARBA00049120"/>
    </source>
</evidence>
<proteinExistence type="inferred from homology"/>
<dbReference type="RefSeq" id="WP_059755134.1">
    <property type="nucleotide sequence ID" value="NZ_CP013415.1"/>
</dbReference>